<evidence type="ECO:0000256" key="11">
    <source>
        <dbReference type="ARBA" id="ARBA00046047"/>
    </source>
</evidence>
<evidence type="ECO:0000256" key="6">
    <source>
        <dbReference type="ARBA" id="ARBA00039132"/>
    </source>
</evidence>
<evidence type="ECO:0000313" key="16">
    <source>
        <dbReference type="Proteomes" id="UP000314986"/>
    </source>
</evidence>
<dbReference type="AlphaFoldDB" id="A0A4W3H0B1"/>
<dbReference type="PANTHER" id="PTHR16138:SF7">
    <property type="entry name" value="PALMITOYL-PROTEIN THIOESTERASE ABHD10, MITOCHONDRIAL"/>
    <property type="match status" value="1"/>
</dbReference>
<evidence type="ECO:0000256" key="4">
    <source>
        <dbReference type="ARBA" id="ARBA00022946"/>
    </source>
</evidence>
<keyword evidence="4" id="KW-0809">Transit peptide</keyword>
<keyword evidence="3" id="KW-0378">Hydrolase</keyword>
<dbReference type="Pfam" id="PF00561">
    <property type="entry name" value="Abhydrolase_1"/>
    <property type="match status" value="1"/>
</dbReference>
<evidence type="ECO:0000256" key="1">
    <source>
        <dbReference type="ARBA" id="ARBA00004173"/>
    </source>
</evidence>
<dbReference type="GO" id="GO:0102390">
    <property type="term" value="F:mycophenolic acid acyl-glucuronide esterase activity"/>
    <property type="evidence" value="ECO:0007669"/>
    <property type="project" value="UniProtKB-EC"/>
</dbReference>
<feature type="domain" description="AB hydrolase-1" evidence="14">
    <location>
        <begin position="123"/>
        <end position="240"/>
    </location>
</feature>
<accession>A0A4W3H0B1</accession>
<comment type="catalytic activity">
    <reaction evidence="13">
        <text>mycophenolic acid O-acyl-beta-D-glucuronide + H2O = mycophenolate + D-glucuronate + H(+)</text>
        <dbReference type="Rhea" id="RHEA:34179"/>
        <dbReference type="ChEBI" id="CHEBI:15377"/>
        <dbReference type="ChEBI" id="CHEBI:15378"/>
        <dbReference type="ChEBI" id="CHEBI:58720"/>
        <dbReference type="ChEBI" id="CHEBI:62932"/>
        <dbReference type="ChEBI" id="CHEBI:66982"/>
        <dbReference type="EC" id="3.1.1.93"/>
    </reaction>
    <physiologicalReaction direction="left-to-right" evidence="13">
        <dbReference type="Rhea" id="RHEA:34180"/>
    </physiologicalReaction>
</comment>
<keyword evidence="5" id="KW-0496">Mitochondrion</keyword>
<dbReference type="FunFam" id="3.40.50.1820:FF:000164">
    <property type="entry name" value="Mycophenolic acid acyl-glucuronide esterase, mitochondrial"/>
    <property type="match status" value="1"/>
</dbReference>
<reference evidence="15" key="5">
    <citation type="submission" date="2025-09" db="UniProtKB">
        <authorList>
            <consortium name="Ensembl"/>
        </authorList>
    </citation>
    <scope>IDENTIFICATION</scope>
</reference>
<evidence type="ECO:0000256" key="10">
    <source>
        <dbReference type="ARBA" id="ARBA00042704"/>
    </source>
</evidence>
<dbReference type="EC" id="3.1.1.93" evidence="6"/>
<evidence type="ECO:0000256" key="12">
    <source>
        <dbReference type="ARBA" id="ARBA00047409"/>
    </source>
</evidence>
<dbReference type="InParanoid" id="A0A4W3H0B1"/>
<protein>
    <recommendedName>
        <fullName evidence="7">Palmitoyl-protein thioesterase ABHD10, mitochondrial</fullName>
        <ecNumber evidence="6">3.1.1.93</ecNumber>
        <ecNumber evidence="2">3.1.2.22</ecNumber>
    </recommendedName>
    <alternativeName>
        <fullName evidence="9">Acyl-protein thioesterase ABHD10</fullName>
    </alternativeName>
    <alternativeName>
        <fullName evidence="10">Alpha/beta hydrolase domain-containing protein 10</fullName>
    </alternativeName>
    <alternativeName>
        <fullName evidence="8">Mycophenolic acid acyl-glucuronide esterase, mitochondrial</fullName>
    </alternativeName>
</protein>
<dbReference type="STRING" id="7868.ENSCMIP00000010098"/>
<evidence type="ECO:0000256" key="13">
    <source>
        <dbReference type="ARBA" id="ARBA00047972"/>
    </source>
</evidence>
<evidence type="ECO:0000256" key="2">
    <source>
        <dbReference type="ARBA" id="ARBA00012423"/>
    </source>
</evidence>
<comment type="subcellular location">
    <subcellularLocation>
        <location evidence="1">Mitochondrion</location>
    </subcellularLocation>
</comment>
<evidence type="ECO:0000256" key="3">
    <source>
        <dbReference type="ARBA" id="ARBA00022801"/>
    </source>
</evidence>
<evidence type="ECO:0000313" key="15">
    <source>
        <dbReference type="Ensembl" id="ENSCMIP00000010098.1"/>
    </source>
</evidence>
<dbReference type="InterPro" id="IPR029058">
    <property type="entry name" value="AB_hydrolase_fold"/>
</dbReference>
<dbReference type="FunCoup" id="A0A4W3H0B1">
    <property type="interactions" value="402"/>
</dbReference>
<name>A0A4W3H0B1_CALMI</name>
<reference evidence="16" key="3">
    <citation type="journal article" date="2014" name="Nature">
        <title>Elephant shark genome provides unique insights into gnathostome evolution.</title>
        <authorList>
            <consortium name="International Elephant Shark Genome Sequencing Consortium"/>
            <person name="Venkatesh B."/>
            <person name="Lee A.P."/>
            <person name="Ravi V."/>
            <person name="Maurya A.K."/>
            <person name="Lian M.M."/>
            <person name="Swann J.B."/>
            <person name="Ohta Y."/>
            <person name="Flajnik M.F."/>
            <person name="Sutoh Y."/>
            <person name="Kasahara M."/>
            <person name="Hoon S."/>
            <person name="Gangu V."/>
            <person name="Roy S.W."/>
            <person name="Irimia M."/>
            <person name="Korzh V."/>
            <person name="Kondrychyn I."/>
            <person name="Lim Z.W."/>
            <person name="Tay B.H."/>
            <person name="Tohari S."/>
            <person name="Kong K.W."/>
            <person name="Ho S."/>
            <person name="Lorente-Galdos B."/>
            <person name="Quilez J."/>
            <person name="Marques-Bonet T."/>
            <person name="Raney B.J."/>
            <person name="Ingham P.W."/>
            <person name="Tay A."/>
            <person name="Hillier L.W."/>
            <person name="Minx P."/>
            <person name="Boehm T."/>
            <person name="Wilson R.K."/>
            <person name="Brenner S."/>
            <person name="Warren W.C."/>
        </authorList>
    </citation>
    <scope>NUCLEOTIDE SEQUENCE [LARGE SCALE GENOMIC DNA]</scope>
</reference>
<dbReference type="GO" id="GO:0004553">
    <property type="term" value="F:hydrolase activity, hydrolyzing O-glycosyl compounds"/>
    <property type="evidence" value="ECO:0007669"/>
    <property type="project" value="TreeGrafter"/>
</dbReference>
<dbReference type="EC" id="3.1.2.22" evidence="2"/>
<dbReference type="InterPro" id="IPR052382">
    <property type="entry name" value="ABHD10_acyl-thioesterase"/>
</dbReference>
<dbReference type="PANTHER" id="PTHR16138">
    <property type="entry name" value="MYCOPHENOLIC ACID ACYL-GLUCURONIDE ESTERASE, MITOCHONDRIAL"/>
    <property type="match status" value="1"/>
</dbReference>
<evidence type="ECO:0000256" key="8">
    <source>
        <dbReference type="ARBA" id="ARBA00041520"/>
    </source>
</evidence>
<dbReference type="OMA" id="TISRWLE"/>
<dbReference type="GO" id="GO:0008474">
    <property type="term" value="F:palmitoyl-(protein) hydrolase activity"/>
    <property type="evidence" value="ECO:0007669"/>
    <property type="project" value="UniProtKB-EC"/>
</dbReference>
<keyword evidence="16" id="KW-1185">Reference proteome</keyword>
<evidence type="ECO:0000256" key="9">
    <source>
        <dbReference type="ARBA" id="ARBA00042645"/>
    </source>
</evidence>
<organism evidence="15 16">
    <name type="scientific">Callorhinchus milii</name>
    <name type="common">Ghost shark</name>
    <dbReference type="NCBI Taxonomy" id="7868"/>
    <lineage>
        <taxon>Eukaryota</taxon>
        <taxon>Metazoa</taxon>
        <taxon>Chordata</taxon>
        <taxon>Craniata</taxon>
        <taxon>Vertebrata</taxon>
        <taxon>Chondrichthyes</taxon>
        <taxon>Holocephali</taxon>
        <taxon>Chimaeriformes</taxon>
        <taxon>Callorhinchidae</taxon>
        <taxon>Callorhinchus</taxon>
    </lineage>
</organism>
<evidence type="ECO:0000256" key="5">
    <source>
        <dbReference type="ARBA" id="ARBA00023128"/>
    </source>
</evidence>
<dbReference type="Ensembl" id="ENSCMIT00000010367.1">
    <property type="protein sequence ID" value="ENSCMIP00000010098.1"/>
    <property type="gene ID" value="ENSCMIG00000005320.1"/>
</dbReference>
<dbReference type="InterPro" id="IPR000073">
    <property type="entry name" value="AB_hydrolase_1"/>
</dbReference>
<gene>
    <name evidence="15" type="primary">LOC103178632</name>
</gene>
<dbReference type="Proteomes" id="UP000314986">
    <property type="component" value="Unassembled WGS sequence"/>
</dbReference>
<comment type="catalytic activity">
    <reaction evidence="12">
        <text>S-hexadecanoyl-L-cysteinyl-[protein] + H2O = L-cysteinyl-[protein] + hexadecanoate + H(+)</text>
        <dbReference type="Rhea" id="RHEA:19233"/>
        <dbReference type="Rhea" id="RHEA-COMP:10131"/>
        <dbReference type="Rhea" id="RHEA-COMP:11032"/>
        <dbReference type="ChEBI" id="CHEBI:7896"/>
        <dbReference type="ChEBI" id="CHEBI:15377"/>
        <dbReference type="ChEBI" id="CHEBI:15378"/>
        <dbReference type="ChEBI" id="CHEBI:29950"/>
        <dbReference type="ChEBI" id="CHEBI:74151"/>
        <dbReference type="EC" id="3.1.2.22"/>
    </reaction>
    <physiologicalReaction direction="left-to-right" evidence="12">
        <dbReference type="Rhea" id="RHEA:19234"/>
    </physiologicalReaction>
</comment>
<evidence type="ECO:0000256" key="7">
    <source>
        <dbReference type="ARBA" id="ARBA00039314"/>
    </source>
</evidence>
<reference evidence="15" key="4">
    <citation type="submission" date="2025-08" db="UniProtKB">
        <authorList>
            <consortium name="Ensembl"/>
        </authorList>
    </citation>
    <scope>IDENTIFICATION</scope>
</reference>
<comment type="function">
    <text evidence="11">Acts as an acyl-protein thioesterase that hydrolyzes fatty acids from acylated residues in proteins. Regulates the mitochondrial S-depalmitoylation of the nucleophilic active site residue of peroxiredoxin-5/PRDX5, a key antioxidant protein, therefore modulating mitochondrial antioxidant ability. Also catalyzes the deglucuronidation of mycophenolic acid acyl-glucuronide, an active metabolite of the immunosuppressant drug mycophenolate.</text>
</comment>
<proteinExistence type="predicted"/>
<dbReference type="SUPFAM" id="SSF53474">
    <property type="entry name" value="alpha/beta-Hydrolases"/>
    <property type="match status" value="1"/>
</dbReference>
<evidence type="ECO:0000259" key="14">
    <source>
        <dbReference type="Pfam" id="PF00561"/>
    </source>
</evidence>
<dbReference type="GeneTree" id="ENSGT00390000017765"/>
<dbReference type="GO" id="GO:0005739">
    <property type="term" value="C:mitochondrion"/>
    <property type="evidence" value="ECO:0007669"/>
    <property type="project" value="UniProtKB-SubCell"/>
</dbReference>
<reference evidence="16" key="1">
    <citation type="journal article" date="2006" name="Science">
        <title>Ancient noncoding elements conserved in the human genome.</title>
        <authorList>
            <person name="Venkatesh B."/>
            <person name="Kirkness E.F."/>
            <person name="Loh Y.H."/>
            <person name="Halpern A.L."/>
            <person name="Lee A.P."/>
            <person name="Johnson J."/>
            <person name="Dandona N."/>
            <person name="Viswanathan L.D."/>
            <person name="Tay A."/>
            <person name="Venter J.C."/>
            <person name="Strausberg R.L."/>
            <person name="Brenner S."/>
        </authorList>
    </citation>
    <scope>NUCLEOTIDE SEQUENCE [LARGE SCALE GENOMIC DNA]</scope>
</reference>
<dbReference type="Gene3D" id="3.40.50.1820">
    <property type="entry name" value="alpha/beta hydrolase"/>
    <property type="match status" value="1"/>
</dbReference>
<reference evidence="16" key="2">
    <citation type="journal article" date="2007" name="PLoS Biol.">
        <title>Survey sequencing and comparative analysis of the elephant shark (Callorhinchus milii) genome.</title>
        <authorList>
            <person name="Venkatesh B."/>
            <person name="Kirkness E.F."/>
            <person name="Loh Y.H."/>
            <person name="Halpern A.L."/>
            <person name="Lee A.P."/>
            <person name="Johnson J."/>
            <person name="Dandona N."/>
            <person name="Viswanathan L.D."/>
            <person name="Tay A."/>
            <person name="Venter J.C."/>
            <person name="Strausberg R.L."/>
            <person name="Brenner S."/>
        </authorList>
    </citation>
    <scope>NUCLEOTIDE SEQUENCE [LARGE SCALE GENOMIC DNA]</scope>
</reference>
<sequence length="350" mass="38933">MAFLTPYLPARSLCSAGSCLLHVPCPTIGGQAFRHSHSLELHLAVSLPRPFPCLLQDPSQDTPHRLCLQSPSFLPLPYTRPIPDPQLVSETPTVQNKSSVQYLVRPDLPKLAYKRIKGKSPGIIFLPGFASTMNAEKALELEDFSKSLGHSFIRFDYTGCGASEGVFSECTIGQWKKDVLAVIDELAEDPQILVGSSMGGWLMLLAAIVRPEKTAALVGIATGADYFVTAFNQLPLEMRKRIEETGEWFMPTKQKESEFFKIPFQFLKEAENHCVLRSPIPITCPVRLIHGLKDEDIPWQISLQVADNVLSADVDVILRKHGQHRMKGKDDLKLIVYTIDDLIDKLTTLG</sequence>